<dbReference type="STRING" id="561720.SAMN06275492_12518"/>
<dbReference type="AlphaFoldDB" id="A0A1X7KD57"/>
<protein>
    <submittedName>
        <fullName evidence="1">Glycerol dehydrogenase</fullName>
    </submittedName>
</protein>
<organism evidence="1 2">
    <name type="scientific">Dethiosulfovibrio salsuginis</name>
    <dbReference type="NCBI Taxonomy" id="561720"/>
    <lineage>
        <taxon>Bacteria</taxon>
        <taxon>Thermotogati</taxon>
        <taxon>Synergistota</taxon>
        <taxon>Synergistia</taxon>
        <taxon>Synergistales</taxon>
        <taxon>Dethiosulfovibrionaceae</taxon>
        <taxon>Dethiosulfovibrio</taxon>
    </lineage>
</organism>
<reference evidence="2" key="1">
    <citation type="submission" date="2017-04" db="EMBL/GenBank/DDBJ databases">
        <authorList>
            <person name="Varghese N."/>
            <person name="Submissions S."/>
        </authorList>
    </citation>
    <scope>NUCLEOTIDE SEQUENCE [LARGE SCALE GENOMIC DNA]</scope>
    <source>
        <strain evidence="2">USBA 82</strain>
    </source>
</reference>
<name>A0A1X7KD57_9BACT</name>
<accession>A0A1X7KD57</accession>
<evidence type="ECO:0000313" key="2">
    <source>
        <dbReference type="Proteomes" id="UP000193355"/>
    </source>
</evidence>
<dbReference type="Proteomes" id="UP000193355">
    <property type="component" value="Unassembled WGS sequence"/>
</dbReference>
<evidence type="ECO:0000313" key="1">
    <source>
        <dbReference type="EMBL" id="SMG38843.1"/>
    </source>
</evidence>
<proteinExistence type="predicted"/>
<gene>
    <name evidence="1" type="ORF">SAMN06275492_12518</name>
</gene>
<keyword evidence="2" id="KW-1185">Reference proteome</keyword>
<dbReference type="RefSeq" id="WP_200806660.1">
    <property type="nucleotide sequence ID" value="NZ_FXBB01000025.1"/>
</dbReference>
<sequence>MLGKNALVIGGKRGLESVRESMKASFEANSVAFVEEPFGGESRNSS</sequence>
<dbReference type="EMBL" id="FXBB01000025">
    <property type="protein sequence ID" value="SMG38843.1"/>
    <property type="molecule type" value="Genomic_DNA"/>
</dbReference>